<evidence type="ECO:0000256" key="2">
    <source>
        <dbReference type="SAM" id="MobiDB-lite"/>
    </source>
</evidence>
<keyword evidence="5" id="KW-1185">Reference proteome</keyword>
<dbReference type="Pfam" id="PF13779">
    <property type="entry name" value="DUF4175"/>
    <property type="match status" value="1"/>
</dbReference>
<dbReference type="Proteomes" id="UP000284605">
    <property type="component" value="Unassembled WGS sequence"/>
</dbReference>
<feature type="compositionally biased region" description="Low complexity" evidence="2">
    <location>
        <begin position="647"/>
        <end position="658"/>
    </location>
</feature>
<dbReference type="EMBL" id="QYUK01000016">
    <property type="protein sequence ID" value="RJF80714.1"/>
    <property type="molecule type" value="Genomic_DNA"/>
</dbReference>
<evidence type="ECO:0000256" key="3">
    <source>
        <dbReference type="SAM" id="Phobius"/>
    </source>
</evidence>
<dbReference type="AlphaFoldDB" id="A0A418VUB1"/>
<protein>
    <submittedName>
        <fullName evidence="4">TIGR02302 family protein</fullName>
    </submittedName>
</protein>
<dbReference type="InterPro" id="IPR012683">
    <property type="entry name" value="CHP02302_TM"/>
</dbReference>
<keyword evidence="3" id="KW-0812">Transmembrane</keyword>
<feature type="coiled-coil region" evidence="1">
    <location>
        <begin position="483"/>
        <end position="510"/>
    </location>
</feature>
<feature type="transmembrane region" description="Helical" evidence="3">
    <location>
        <begin position="21"/>
        <end position="48"/>
    </location>
</feature>
<keyword evidence="1" id="KW-0175">Coiled coil</keyword>
<comment type="caution">
    <text evidence="4">The sequence shown here is derived from an EMBL/GenBank/DDBJ whole genome shotgun (WGS) entry which is preliminary data.</text>
</comment>
<evidence type="ECO:0000313" key="5">
    <source>
        <dbReference type="Proteomes" id="UP000284605"/>
    </source>
</evidence>
<proteinExistence type="predicted"/>
<reference evidence="4 5" key="1">
    <citation type="submission" date="2018-09" db="EMBL/GenBank/DDBJ databases">
        <authorList>
            <person name="Zhu H."/>
        </authorList>
    </citation>
    <scope>NUCLEOTIDE SEQUENCE [LARGE SCALE GENOMIC DNA]</scope>
    <source>
        <strain evidence="4 5">K1W22B-8</strain>
    </source>
</reference>
<dbReference type="OrthoDB" id="8477685at2"/>
<name>A0A418VUB1_9PROT</name>
<feature type="region of interest" description="Disordered" evidence="2">
    <location>
        <begin position="720"/>
        <end position="776"/>
    </location>
</feature>
<organism evidence="4 5">
    <name type="scientific">Oleomonas cavernae</name>
    <dbReference type="NCBI Taxonomy" id="2320859"/>
    <lineage>
        <taxon>Bacteria</taxon>
        <taxon>Pseudomonadati</taxon>
        <taxon>Pseudomonadota</taxon>
        <taxon>Alphaproteobacteria</taxon>
        <taxon>Acetobacterales</taxon>
        <taxon>Acetobacteraceae</taxon>
        <taxon>Oleomonas</taxon>
    </lineage>
</organism>
<feature type="region of interest" description="Disordered" evidence="2">
    <location>
        <begin position="626"/>
        <end position="680"/>
    </location>
</feature>
<keyword evidence="3" id="KW-1133">Transmembrane helix</keyword>
<dbReference type="RefSeq" id="WP_119782766.1">
    <property type="nucleotide sequence ID" value="NZ_QYUK01000016.1"/>
</dbReference>
<dbReference type="NCBIfam" id="TIGR02302">
    <property type="entry name" value="aProt_lowcomp"/>
    <property type="match status" value="1"/>
</dbReference>
<keyword evidence="3" id="KW-0472">Membrane</keyword>
<sequence length="776" mass="81584">MAGETSNARFGRRLAAARLALWWEALWPALWPGLGVAGLFVALAWAGVIERLPATIHAMTLGLFGLWLLWAWRRVPEALALPARERARRRLETDNAVPHRALEVLDDSLGLDNGDDPMTHALWHSHRARAAARVDGLRVKAPSPELFRHDPYALRAAVILALVVTGVAAGPLAASRLGQALVPHFGRGGAGGGGEATGFTAWITPPGYTRLPPVYLGAQGAAPGLGLRVPAGASVIARLYGTVAGAIAIDDEARDLEQIEPGTFAGETTVTAGSLLRLLDDGSELAAWPIEVIADAPPTVGFPAPLGASERRSLRIAFEAHDDYGVASVALRLRLGGPGRPGVEPLVVVPLGGSTGRPEAKGTVFKDLTAHPWAGLDVIAELTATDAIGQVARSAPVTIALPERNFRNPVARAVIAQRKRLVANPTQRRAVAQALAGIADEPQAYGGRLAVFLALDVATITLVRHAAPETDAAMVDLLWDLALDLEEGRVAGAEAALRAAQEALEQALQNGASDAEIARLMDDLRAAMSEYLQAMTEEAMRRGIDPDAAQAMPNGQMITSEDLARMLDEAQRAAESGSREEAQRMLSDLREMLENLQAMQSMMEPGSQAQSMNQGLNELGQMLRQQQQLRDRAFAEQQRQQGDGAMPGEQGQPRPGQGSQPGQGGQPGRNGQPGGMGQMAADQEALRQQLGDLLRQLGEAGVPLPDALARADQAMGQAQGALEGNNPGAAAQAQGEALSALREGMGALSEEMARQLGTDPGQGPAAKAAPAPTATP</sequence>
<feature type="compositionally biased region" description="Low complexity" evidence="2">
    <location>
        <begin position="728"/>
        <end position="741"/>
    </location>
</feature>
<feature type="transmembrane region" description="Helical" evidence="3">
    <location>
        <begin position="54"/>
        <end position="72"/>
    </location>
</feature>
<gene>
    <name evidence="4" type="ORF">D3874_26865</name>
</gene>
<feature type="compositionally biased region" description="Gly residues" evidence="2">
    <location>
        <begin position="659"/>
        <end position="677"/>
    </location>
</feature>
<evidence type="ECO:0000313" key="4">
    <source>
        <dbReference type="EMBL" id="RJF80714.1"/>
    </source>
</evidence>
<feature type="transmembrane region" description="Helical" evidence="3">
    <location>
        <begin position="152"/>
        <end position="174"/>
    </location>
</feature>
<accession>A0A418VUB1</accession>
<feature type="compositionally biased region" description="Low complexity" evidence="2">
    <location>
        <begin position="764"/>
        <end position="776"/>
    </location>
</feature>
<evidence type="ECO:0000256" key="1">
    <source>
        <dbReference type="SAM" id="Coils"/>
    </source>
</evidence>